<gene>
    <name evidence="1" type="ORF">K1T71_003390</name>
</gene>
<keyword evidence="2" id="KW-1185">Reference proteome</keyword>
<dbReference type="Proteomes" id="UP000824533">
    <property type="component" value="Linkage Group LG05"/>
</dbReference>
<evidence type="ECO:0000313" key="1">
    <source>
        <dbReference type="EMBL" id="KAJ0181305.1"/>
    </source>
</evidence>
<proteinExistence type="predicted"/>
<organism evidence="1 2">
    <name type="scientific">Dendrolimus kikuchii</name>
    <dbReference type="NCBI Taxonomy" id="765133"/>
    <lineage>
        <taxon>Eukaryota</taxon>
        <taxon>Metazoa</taxon>
        <taxon>Ecdysozoa</taxon>
        <taxon>Arthropoda</taxon>
        <taxon>Hexapoda</taxon>
        <taxon>Insecta</taxon>
        <taxon>Pterygota</taxon>
        <taxon>Neoptera</taxon>
        <taxon>Endopterygota</taxon>
        <taxon>Lepidoptera</taxon>
        <taxon>Glossata</taxon>
        <taxon>Ditrysia</taxon>
        <taxon>Bombycoidea</taxon>
        <taxon>Lasiocampidae</taxon>
        <taxon>Dendrolimus</taxon>
    </lineage>
</organism>
<accession>A0ACC1DBS5</accession>
<sequence length="998" mass="115228">MGEKETLPSYMVQLLDQLGWSQGTRIPLADSKNQELEIFLINRQNEIQSLKEALITQNQKTDDLNKYKNDVYTEYQENTRLLFAHKQQLEQEVKLRQLSCNEANRLDRDVIESQKQSKDITLRIDRLQTNIARLLKKADGLKTEVFGERGALQEWRAALERNSCDISAIEQFTKQDLSKSKNLETKRQKLKLEHDRMHDRLVQLVSNLNAEERVCDRISLQVMEGMEQRKQMMLMWAGAVENLRQRDTDIRHIREDYAVLDAEANKTAELCREQQTFCDQQRNNNAEAARENTALLQRLSNVRMVQQQLVEQNVTLDSEAQSLQRELSNMRNESEKLRMENRQIMEEQHRKDMALQNVDGKIYDLKDKLTDSLDKSKSSEKRAKELEEMLNEEERYATQLTLNQQRAMHCSFVEQQKLLALTNEDKLFHMQLKASKAIMSKLDSKQRDMQRNLQSQKESLYGVCYQVETIGARVAHMEGVQAERECSAELLEREKRLKEVCARHAARVALLERHAAKLHDDMRRLARELESKNTESTKLQSRLKSSMLIVEGGDKELKASRDAWRRTRVDEALLRLRVAHAARALAGLDDAAFTLDKQRLQLDAAMNERLVEINTRREMFSVQKRALFEDCGKLRSEIREREQRIEQLKKRYDIFIGSLGKDESGQQLSVTFFKIKFAAERAELRARGAELDAEIGRREKDVSALEATLRVVHAAHAHFMHHISPLADDTPEIEELNDLSKRYYELRDELKALNASMEALEQSVTDSDTRFTMLTDKCKQLSARESDAERELENAQEMMMRQETRLQNAKEVVRHNAKRAQKLVEGVDEWRIFQVSLWVRDYGEAAQSALQALAEACAAPSPRARFATLVATTDLRRHLAKHQRRLLLFVQKITSEAVTPREKESFVEVDESVFSTSSESIKSGVSVASGFTKRLAGFRRSLAPKVQETALDRCHDIPPEVDGHTRRSTVSLRVVTLDMTKSRLTTLSSTSTTRKSSK</sequence>
<reference evidence="1 2" key="1">
    <citation type="journal article" date="2021" name="Front. Genet.">
        <title>Chromosome-Level Genome Assembly Reveals Significant Gene Expansion in the Toll and IMD Signaling Pathways of Dendrolimus kikuchii.</title>
        <authorList>
            <person name="Zhou J."/>
            <person name="Wu P."/>
            <person name="Xiong Z."/>
            <person name="Liu N."/>
            <person name="Zhao N."/>
            <person name="Ji M."/>
            <person name="Qiu Y."/>
            <person name="Yang B."/>
        </authorList>
    </citation>
    <scope>NUCLEOTIDE SEQUENCE [LARGE SCALE GENOMIC DNA]</scope>
    <source>
        <strain evidence="1">Ann1</strain>
    </source>
</reference>
<name>A0ACC1DBS5_9NEOP</name>
<evidence type="ECO:0000313" key="2">
    <source>
        <dbReference type="Proteomes" id="UP000824533"/>
    </source>
</evidence>
<dbReference type="EMBL" id="CM034391">
    <property type="protein sequence ID" value="KAJ0181305.1"/>
    <property type="molecule type" value="Genomic_DNA"/>
</dbReference>
<protein>
    <submittedName>
        <fullName evidence="1">Uncharacterized protein</fullName>
    </submittedName>
</protein>
<comment type="caution">
    <text evidence="1">The sequence shown here is derived from an EMBL/GenBank/DDBJ whole genome shotgun (WGS) entry which is preliminary data.</text>
</comment>